<dbReference type="GO" id="GO:0016787">
    <property type="term" value="F:hydrolase activity"/>
    <property type="evidence" value="ECO:0007669"/>
    <property type="project" value="UniProtKB-KW"/>
</dbReference>
<dbReference type="AlphaFoldDB" id="A0A3E4N755"/>
<proteinExistence type="predicted"/>
<dbReference type="EMBL" id="QSQU01000041">
    <property type="protein sequence ID" value="RGK57853.1"/>
    <property type="molecule type" value="Genomic_DNA"/>
</dbReference>
<accession>A0A3E4N755</accession>
<protein>
    <submittedName>
        <fullName evidence="2">MBL fold metallo-hydrolase</fullName>
    </submittedName>
</protein>
<gene>
    <name evidence="2" type="ORF">DXD03_20565</name>
</gene>
<dbReference type="Pfam" id="PF00753">
    <property type="entry name" value="Lactamase_B"/>
    <property type="match status" value="1"/>
</dbReference>
<feature type="domain" description="Metallo-beta-lactamase" evidence="1">
    <location>
        <begin position="9"/>
        <end position="96"/>
    </location>
</feature>
<evidence type="ECO:0000259" key="1">
    <source>
        <dbReference type="Pfam" id="PF00753"/>
    </source>
</evidence>
<dbReference type="Proteomes" id="UP000261210">
    <property type="component" value="Unassembled WGS sequence"/>
</dbReference>
<dbReference type="InterPro" id="IPR036866">
    <property type="entry name" value="RibonucZ/Hydroxyglut_hydro"/>
</dbReference>
<dbReference type="InterPro" id="IPR001279">
    <property type="entry name" value="Metallo-B-lactamas"/>
</dbReference>
<dbReference type="Gene3D" id="3.60.15.10">
    <property type="entry name" value="Ribonuclease Z/Hydroxyacylglutathione hydrolase-like"/>
    <property type="match status" value="1"/>
</dbReference>
<reference evidence="2 3" key="1">
    <citation type="submission" date="2018-08" db="EMBL/GenBank/DDBJ databases">
        <title>A genome reference for cultivated species of the human gut microbiota.</title>
        <authorList>
            <person name="Zou Y."/>
            <person name="Xue W."/>
            <person name="Luo G."/>
        </authorList>
    </citation>
    <scope>NUCLEOTIDE SEQUENCE [LARGE SCALE GENOMIC DNA]</scope>
    <source>
        <strain evidence="2 3">TF10-34</strain>
    </source>
</reference>
<dbReference type="SUPFAM" id="SSF56281">
    <property type="entry name" value="Metallo-hydrolase/oxidoreductase"/>
    <property type="match status" value="1"/>
</dbReference>
<evidence type="ECO:0000313" key="3">
    <source>
        <dbReference type="Proteomes" id="UP000261210"/>
    </source>
</evidence>
<comment type="caution">
    <text evidence="2">The sequence shown here is derived from an EMBL/GenBank/DDBJ whole genome shotgun (WGS) entry which is preliminary data.</text>
</comment>
<name>A0A3E4N755_9BACE</name>
<sequence>MSIVKSLSVGNGDMFYIQHNSDNFTVIDCFLSDENKKTIMDEIISKSTDKNITRFISTHPDEDHIKGLEYFNQRKSIVNFYCVENEATKEDESDDFKKYCELRDSDKAFYIKKGCSRKWMNKSDEERGSSGINIHWPIRTNPYFIEALEIAKDGGSPNNISPIISYSLNNGVKMLWMGDLETEFMENIQDDLNLSKVNILFAPHHGRDSGKVPCDLLEVLDPDIIIIGECPSKHLNYYCGYNTITQNLAGNITFHCTTRIVHIYVSNNNYSVDFLKNEFEANTYGKYIGSLDV</sequence>
<organism evidence="2 3">
    <name type="scientific">Bacteroides xylanisolvens</name>
    <dbReference type="NCBI Taxonomy" id="371601"/>
    <lineage>
        <taxon>Bacteria</taxon>
        <taxon>Pseudomonadati</taxon>
        <taxon>Bacteroidota</taxon>
        <taxon>Bacteroidia</taxon>
        <taxon>Bacteroidales</taxon>
        <taxon>Bacteroidaceae</taxon>
        <taxon>Bacteroides</taxon>
    </lineage>
</organism>
<evidence type="ECO:0000313" key="2">
    <source>
        <dbReference type="EMBL" id="RGK57853.1"/>
    </source>
</evidence>
<keyword evidence="2" id="KW-0378">Hydrolase</keyword>
<dbReference type="RefSeq" id="WP_004315602.1">
    <property type="nucleotide sequence ID" value="NZ_JBCOER010000078.1"/>
</dbReference>